<dbReference type="GO" id="GO:0000155">
    <property type="term" value="F:phosphorelay sensor kinase activity"/>
    <property type="evidence" value="ECO:0007669"/>
    <property type="project" value="InterPro"/>
</dbReference>
<reference evidence="5 6" key="1">
    <citation type="submission" date="2020-08" db="EMBL/GenBank/DDBJ databases">
        <title>Genomic Encyclopedia of Type Strains, Phase IV (KMG-IV): sequencing the most valuable type-strain genomes for metagenomic binning, comparative biology and taxonomic classification.</title>
        <authorList>
            <person name="Goeker M."/>
        </authorList>
    </citation>
    <scope>NUCLEOTIDE SEQUENCE [LARGE SCALE GENOMIC DNA]</scope>
    <source>
        <strain evidence="5 6">DSM 17507</strain>
    </source>
</reference>
<comment type="catalytic activity">
    <reaction evidence="1">
        <text>ATP + protein L-histidine = ADP + protein N-phospho-L-histidine.</text>
        <dbReference type="EC" id="2.7.13.3"/>
    </reaction>
</comment>
<accession>A0A7W7ADU6</accession>
<keyword evidence="6" id="KW-1185">Reference proteome</keyword>
<feature type="region of interest" description="Disordered" evidence="3">
    <location>
        <begin position="230"/>
        <end position="249"/>
    </location>
</feature>
<organism evidence="5 6">
    <name type="scientific">Novosphingobium taihuense</name>
    <dbReference type="NCBI Taxonomy" id="260085"/>
    <lineage>
        <taxon>Bacteria</taxon>
        <taxon>Pseudomonadati</taxon>
        <taxon>Pseudomonadota</taxon>
        <taxon>Alphaproteobacteria</taxon>
        <taxon>Sphingomonadales</taxon>
        <taxon>Sphingomonadaceae</taxon>
        <taxon>Novosphingobium</taxon>
    </lineage>
</organism>
<feature type="domain" description="Histidine kinase" evidence="4">
    <location>
        <begin position="385"/>
        <end position="600"/>
    </location>
</feature>
<dbReference type="Gene3D" id="1.10.287.130">
    <property type="match status" value="1"/>
</dbReference>
<dbReference type="OrthoDB" id="9813151at2"/>
<dbReference type="InterPro" id="IPR005467">
    <property type="entry name" value="His_kinase_dom"/>
</dbReference>
<dbReference type="CDD" id="cd00082">
    <property type="entry name" value="HisKA"/>
    <property type="match status" value="1"/>
</dbReference>
<dbReference type="RefSeq" id="WP_144906520.1">
    <property type="nucleotide sequence ID" value="NZ_JACHOA010000007.1"/>
</dbReference>
<dbReference type="AlphaFoldDB" id="A0A7W7ADU6"/>
<evidence type="ECO:0000256" key="2">
    <source>
        <dbReference type="ARBA" id="ARBA00012438"/>
    </source>
</evidence>
<evidence type="ECO:0000256" key="1">
    <source>
        <dbReference type="ARBA" id="ARBA00000085"/>
    </source>
</evidence>
<dbReference type="Pfam" id="PF00512">
    <property type="entry name" value="HisKA"/>
    <property type="match status" value="1"/>
</dbReference>
<dbReference type="SMART" id="SM00388">
    <property type="entry name" value="HisKA"/>
    <property type="match status" value="1"/>
</dbReference>
<dbReference type="PROSITE" id="PS50109">
    <property type="entry name" value="HIS_KIN"/>
    <property type="match status" value="1"/>
</dbReference>
<keyword evidence="5" id="KW-0418">Kinase</keyword>
<protein>
    <recommendedName>
        <fullName evidence="2">histidine kinase</fullName>
        <ecNumber evidence="2">2.7.13.3</ecNumber>
    </recommendedName>
</protein>
<dbReference type="EMBL" id="JACHOA010000007">
    <property type="protein sequence ID" value="MBB4615172.1"/>
    <property type="molecule type" value="Genomic_DNA"/>
</dbReference>
<evidence type="ECO:0000259" key="4">
    <source>
        <dbReference type="PROSITE" id="PS50109"/>
    </source>
</evidence>
<evidence type="ECO:0000313" key="6">
    <source>
        <dbReference type="Proteomes" id="UP000538566"/>
    </source>
</evidence>
<evidence type="ECO:0000313" key="5">
    <source>
        <dbReference type="EMBL" id="MBB4615172.1"/>
    </source>
</evidence>
<name>A0A7W7ADU6_9SPHN</name>
<dbReference type="SUPFAM" id="SSF47384">
    <property type="entry name" value="Homodimeric domain of signal transducing histidine kinase"/>
    <property type="match status" value="1"/>
</dbReference>
<comment type="caution">
    <text evidence="5">The sequence shown here is derived from an EMBL/GenBank/DDBJ whole genome shotgun (WGS) entry which is preliminary data.</text>
</comment>
<evidence type="ECO:0000256" key="3">
    <source>
        <dbReference type="SAM" id="MobiDB-lite"/>
    </source>
</evidence>
<dbReference type="EC" id="2.7.13.3" evidence="2"/>
<dbReference type="Proteomes" id="UP000538566">
    <property type="component" value="Unassembled WGS sequence"/>
</dbReference>
<dbReference type="InterPro" id="IPR036097">
    <property type="entry name" value="HisK_dim/P_sf"/>
</dbReference>
<proteinExistence type="predicted"/>
<dbReference type="InterPro" id="IPR003661">
    <property type="entry name" value="HisK_dim/P_dom"/>
</dbReference>
<sequence length="611" mass="64266">MIVDDRLETVLRTNVAGKTAAATQLRQLVDLLGPVPLAAWNAQHAGALQRIDALCTMLDDEGCASVLRSLAHRSPVLVYHFAQQGPRTASAAVAAARLAEDDWLALIPRLPTQARGFVRHRSDLSDRVRALLSRLGVNDFLLPEPAAGSIVLPSAAPEAVSVESAAPAPAPFGKPVATEPAPVADTPPTVALAPELSAPEPVGLQPNAALSPDDGIGAIVRRIEAFRRKRDERQAATPTIPRADGVAPLLPFGEEQLPPRKAPLSIDLRTDADGTVVHASIDPPGMLVGSRLFSADTTAAVHCDQPMADAFRHRQPIDSGVLSIEGADFVAGIWQADGTPLFARDGGRFTGYLLRLRRAASEFAAVPVEPLAEPAAAAEADRLRQLLHELRTPINAIQGFAEMIQSQVFGATPHQYRAMAASIAADAAQMLAGFEEIERLVKLESHALSIDTGEADAAAIVARLVEQVSPVLAARNVRLAVAMPPQQVPVSFAADEIERTVWRLLSVVATSVAPGERITISLEATATTASLAITLPASLAQLDDTALFAPDAPMGGGSLAASAMLGNGFALRLARAEFEAGGGSLRREGVRFVAELPLAGEVQPLRRVSEG</sequence>
<gene>
    <name evidence="5" type="ORF">GGR37_003462</name>
</gene>
<keyword evidence="5" id="KW-0808">Transferase</keyword>